<feature type="transmembrane region" description="Helical" evidence="5">
    <location>
        <begin position="52"/>
        <end position="73"/>
    </location>
</feature>
<evidence type="ECO:0000256" key="3">
    <source>
        <dbReference type="ARBA" id="ARBA00022989"/>
    </source>
</evidence>
<dbReference type="RefSeq" id="WP_343827718.1">
    <property type="nucleotide sequence ID" value="NZ_BAAACI010000008.1"/>
</dbReference>
<dbReference type="InterPro" id="IPR007318">
    <property type="entry name" value="Phopholipid_MeTrfase"/>
</dbReference>
<keyword evidence="3 5" id="KW-1133">Transmembrane helix</keyword>
<keyword evidence="4 5" id="KW-0472">Membrane</keyword>
<evidence type="ECO:0000256" key="1">
    <source>
        <dbReference type="ARBA" id="ARBA00004127"/>
    </source>
</evidence>
<evidence type="ECO:0000256" key="2">
    <source>
        <dbReference type="ARBA" id="ARBA00022692"/>
    </source>
</evidence>
<evidence type="ECO:0000256" key="4">
    <source>
        <dbReference type="ARBA" id="ARBA00023136"/>
    </source>
</evidence>
<keyword evidence="7" id="KW-1185">Reference proteome</keyword>
<gene>
    <name evidence="6" type="ORF">GCM10008908_33930</name>
</gene>
<dbReference type="Proteomes" id="UP001501047">
    <property type="component" value="Unassembled WGS sequence"/>
</dbReference>
<keyword evidence="2 5" id="KW-0812">Transmembrane</keyword>
<name>A0ABP3W829_CLOSU</name>
<evidence type="ECO:0008006" key="8">
    <source>
        <dbReference type="Google" id="ProtNLM"/>
    </source>
</evidence>
<sequence length="201" mass="22509">MGLIESVSFVLLCIFGISYIGKLIILSKKNNIKANVFGKGIKSKEILIIEKFLKAVTFAGIGIWTFSALFSSFTEKWFVGLGKSFTVSILGVVITLIGVSLFILAMVFMKTSWRAGIDKSTKTSLVTSGLYRFSRNPDFVGMDLMFIGTAITHLNLMTVVVAILVVTGIHLQILQEEKHMKEVFKNEYNEYVNKTPRYLLF</sequence>
<comment type="subcellular location">
    <subcellularLocation>
        <location evidence="1">Endomembrane system</location>
        <topology evidence="1">Multi-pass membrane protein</topology>
    </subcellularLocation>
</comment>
<evidence type="ECO:0000313" key="7">
    <source>
        <dbReference type="Proteomes" id="UP001501047"/>
    </source>
</evidence>
<feature type="transmembrane region" description="Helical" evidence="5">
    <location>
        <begin position="6"/>
        <end position="25"/>
    </location>
</feature>
<feature type="transmembrane region" description="Helical" evidence="5">
    <location>
        <begin position="85"/>
        <end position="109"/>
    </location>
</feature>
<dbReference type="PANTHER" id="PTHR12714:SF9">
    <property type="entry name" value="PROTEIN-S-ISOPRENYLCYSTEINE O-METHYLTRANSFERASE"/>
    <property type="match status" value="1"/>
</dbReference>
<organism evidence="6 7">
    <name type="scientific">Clostridium subterminale</name>
    <dbReference type="NCBI Taxonomy" id="1550"/>
    <lineage>
        <taxon>Bacteria</taxon>
        <taxon>Bacillati</taxon>
        <taxon>Bacillota</taxon>
        <taxon>Clostridia</taxon>
        <taxon>Eubacteriales</taxon>
        <taxon>Clostridiaceae</taxon>
        <taxon>Clostridium</taxon>
    </lineage>
</organism>
<dbReference type="Pfam" id="PF04191">
    <property type="entry name" value="PEMT"/>
    <property type="match status" value="1"/>
</dbReference>
<dbReference type="Gene3D" id="1.20.120.1630">
    <property type="match status" value="1"/>
</dbReference>
<dbReference type="EMBL" id="BAAACI010000008">
    <property type="protein sequence ID" value="GAA0777921.1"/>
    <property type="molecule type" value="Genomic_DNA"/>
</dbReference>
<accession>A0ABP3W829</accession>
<comment type="caution">
    <text evidence="6">The sequence shown here is derived from an EMBL/GenBank/DDBJ whole genome shotgun (WGS) entry which is preliminary data.</text>
</comment>
<protein>
    <recommendedName>
        <fullName evidence="8">Isoprenylcysteine carboxylmethyltransferase family protein</fullName>
    </recommendedName>
</protein>
<evidence type="ECO:0000313" key="6">
    <source>
        <dbReference type="EMBL" id="GAA0777921.1"/>
    </source>
</evidence>
<reference evidence="7" key="1">
    <citation type="journal article" date="2019" name="Int. J. Syst. Evol. Microbiol.">
        <title>The Global Catalogue of Microorganisms (GCM) 10K type strain sequencing project: providing services to taxonomists for standard genome sequencing and annotation.</title>
        <authorList>
            <consortium name="The Broad Institute Genomics Platform"/>
            <consortium name="The Broad Institute Genome Sequencing Center for Infectious Disease"/>
            <person name="Wu L."/>
            <person name="Ma J."/>
        </authorList>
    </citation>
    <scope>NUCLEOTIDE SEQUENCE [LARGE SCALE GENOMIC DNA]</scope>
    <source>
        <strain evidence="7">JCM 1417</strain>
    </source>
</reference>
<feature type="transmembrane region" description="Helical" evidence="5">
    <location>
        <begin position="144"/>
        <end position="171"/>
    </location>
</feature>
<proteinExistence type="predicted"/>
<dbReference type="PANTHER" id="PTHR12714">
    <property type="entry name" value="PROTEIN-S ISOPRENYLCYSTEINE O-METHYLTRANSFERASE"/>
    <property type="match status" value="1"/>
</dbReference>
<evidence type="ECO:0000256" key="5">
    <source>
        <dbReference type="SAM" id="Phobius"/>
    </source>
</evidence>